<name>A0A3E5F448_BACUN</name>
<dbReference type="Pfam" id="PF00534">
    <property type="entry name" value="Glycos_transf_1"/>
    <property type="match status" value="1"/>
</dbReference>
<evidence type="ECO:0000313" key="4">
    <source>
        <dbReference type="Proteomes" id="UP000260759"/>
    </source>
</evidence>
<proteinExistence type="predicted"/>
<evidence type="ECO:0000259" key="1">
    <source>
        <dbReference type="Pfam" id="PF00534"/>
    </source>
</evidence>
<sequence>MNGNKITFWRRKFLSFIYEKKIRGNGIYTIEKYRILKVTLLKKVISYDEVNFTYLKFLHFTRKVSEKELLFKVNNRCFDVLDIPLAQDSLPLVSIIVPNYNHALYLRERLDSIYSQTYKKFEVILLDDASSDNSVEILTEYAQKYPQKTRLIVNEKNSGKVFAQWNKGLSLAKGEYIWIAESDDYCDKGFLKEVLLGLRHQSVMLSFARSVFMKDGKKIWSIERYLKDSSISWNAPFVMSAHMLVNKAFGIKNVVPNVSSAVFRNVGTIPDEITAIWKDMSLCGDWLFYLWLIRGGAVSYTNKVTNYYRIHENSTSLKVQDTLDYYIETFRVSCFVAQNYAVDLSIFDTVKNNLVRHCIDRKHENKVEEVERIYDLNQIKECAKCRRPNVAICGYSLIQGGGEVFPIYLANELKKQGIAVTFVDFRRANYDEGIRKKLDRDIPLIELSDVKFFNGVISALGTEIVHTHEGTVDYFVARVIRNKEGACKHIITLHGMYEAISKKNLDGILEFVIPSCSCFVYIADKNLLPFKGLFQNLQFRKIGNGLPQIPIVPHKRLELGIEENAFCLTLVSRAIFEKGWIEAIEAVKIARRKSERPIHLILIGEGECYDFLKGKNLPSYIHLLGRKSDVRNYFAMSDVGLLPSRFKGESFPLVVIESLMSGSPVVASDIGEVRNMLADEAGNMAGMLFKLREGEIPVDELAQIILLLATDNEKYMQLKRRTSEVTKKMNITHTAERYIGVYNEALNTLPKE</sequence>
<organism evidence="3 4">
    <name type="scientific">Bacteroides uniformis</name>
    <dbReference type="NCBI Taxonomy" id="820"/>
    <lineage>
        <taxon>Bacteria</taxon>
        <taxon>Pseudomonadati</taxon>
        <taxon>Bacteroidota</taxon>
        <taxon>Bacteroidia</taxon>
        <taxon>Bacteroidales</taxon>
        <taxon>Bacteroidaceae</taxon>
        <taxon>Bacteroides</taxon>
    </lineage>
</organism>
<dbReference type="CDD" id="cd03801">
    <property type="entry name" value="GT4_PimA-like"/>
    <property type="match status" value="1"/>
</dbReference>
<dbReference type="EMBL" id="QSVA01000003">
    <property type="protein sequence ID" value="RGN95859.1"/>
    <property type="molecule type" value="Genomic_DNA"/>
</dbReference>
<dbReference type="Gene3D" id="3.40.50.2000">
    <property type="entry name" value="Glycogen Phosphorylase B"/>
    <property type="match status" value="2"/>
</dbReference>
<evidence type="ECO:0000313" key="3">
    <source>
        <dbReference type="EMBL" id="RGN95859.1"/>
    </source>
</evidence>
<dbReference type="SUPFAM" id="SSF53448">
    <property type="entry name" value="Nucleotide-diphospho-sugar transferases"/>
    <property type="match status" value="1"/>
</dbReference>
<keyword evidence="3" id="KW-0808">Transferase</keyword>
<protein>
    <submittedName>
        <fullName evidence="3">Glycosyltransferase</fullName>
    </submittedName>
</protein>
<dbReference type="CDD" id="cd00761">
    <property type="entry name" value="Glyco_tranf_GTA_type"/>
    <property type="match status" value="1"/>
</dbReference>
<dbReference type="SUPFAM" id="SSF53756">
    <property type="entry name" value="UDP-Glycosyltransferase/glycogen phosphorylase"/>
    <property type="match status" value="1"/>
</dbReference>
<gene>
    <name evidence="3" type="ORF">DXB37_04585</name>
</gene>
<dbReference type="PANTHER" id="PTHR22916:SF3">
    <property type="entry name" value="UDP-GLCNAC:BETAGAL BETA-1,3-N-ACETYLGLUCOSAMINYLTRANSFERASE-LIKE PROTEIN 1"/>
    <property type="match status" value="1"/>
</dbReference>
<dbReference type="PANTHER" id="PTHR22916">
    <property type="entry name" value="GLYCOSYLTRANSFERASE"/>
    <property type="match status" value="1"/>
</dbReference>
<dbReference type="InterPro" id="IPR001173">
    <property type="entry name" value="Glyco_trans_2-like"/>
</dbReference>
<reference evidence="3 4" key="1">
    <citation type="submission" date="2018-08" db="EMBL/GenBank/DDBJ databases">
        <title>A genome reference for cultivated species of the human gut microbiota.</title>
        <authorList>
            <person name="Zou Y."/>
            <person name="Xue W."/>
            <person name="Luo G."/>
        </authorList>
    </citation>
    <scope>NUCLEOTIDE SEQUENCE [LARGE SCALE GENOMIC DNA]</scope>
    <source>
        <strain evidence="3 4">OM03-4</strain>
    </source>
</reference>
<dbReference type="Gene3D" id="3.90.550.10">
    <property type="entry name" value="Spore Coat Polysaccharide Biosynthesis Protein SpsA, Chain A"/>
    <property type="match status" value="1"/>
</dbReference>
<feature type="domain" description="Glycosyltransferase 2-like" evidence="2">
    <location>
        <begin position="94"/>
        <end position="235"/>
    </location>
</feature>
<accession>A0A3E5F448</accession>
<dbReference type="AlphaFoldDB" id="A0A3E5F448"/>
<dbReference type="InterPro" id="IPR001296">
    <property type="entry name" value="Glyco_trans_1"/>
</dbReference>
<feature type="domain" description="Glycosyl transferase family 1" evidence="1">
    <location>
        <begin position="558"/>
        <end position="722"/>
    </location>
</feature>
<comment type="caution">
    <text evidence="3">The sequence shown here is derived from an EMBL/GenBank/DDBJ whole genome shotgun (WGS) entry which is preliminary data.</text>
</comment>
<dbReference type="Proteomes" id="UP000260759">
    <property type="component" value="Unassembled WGS sequence"/>
</dbReference>
<dbReference type="GO" id="GO:0016758">
    <property type="term" value="F:hexosyltransferase activity"/>
    <property type="evidence" value="ECO:0007669"/>
    <property type="project" value="UniProtKB-ARBA"/>
</dbReference>
<dbReference type="RefSeq" id="WP_117599808.1">
    <property type="nucleotide sequence ID" value="NZ_BAABZM010000001.1"/>
</dbReference>
<evidence type="ECO:0000259" key="2">
    <source>
        <dbReference type="Pfam" id="PF00535"/>
    </source>
</evidence>
<dbReference type="Pfam" id="PF00535">
    <property type="entry name" value="Glycos_transf_2"/>
    <property type="match status" value="1"/>
</dbReference>
<dbReference type="InterPro" id="IPR029044">
    <property type="entry name" value="Nucleotide-diphossugar_trans"/>
</dbReference>